<reference evidence="1" key="1">
    <citation type="submission" date="2019-08" db="EMBL/GenBank/DDBJ databases">
        <authorList>
            <person name="Kucharzyk K."/>
            <person name="Murdoch R.W."/>
            <person name="Higgins S."/>
            <person name="Loffler F."/>
        </authorList>
    </citation>
    <scope>NUCLEOTIDE SEQUENCE</scope>
</reference>
<proteinExistence type="predicted"/>
<evidence type="ECO:0000313" key="1">
    <source>
        <dbReference type="EMBL" id="MPM33154.1"/>
    </source>
</evidence>
<protein>
    <submittedName>
        <fullName evidence="1">Uncharacterized protein</fullName>
    </submittedName>
</protein>
<dbReference type="AlphaFoldDB" id="A0A644Z4Y2"/>
<name>A0A644Z4Y2_9ZZZZ</name>
<sequence length="96" mass="10350">MIEHCLQVCIQLINGKVADLLNGKGLHHSDGSNTSASLSGPAGSQPIEALQVEQDDGNLENFHQLGDCHVKADWFPIPGAGSLREKSHYIPLFQGF</sequence>
<comment type="caution">
    <text evidence="1">The sequence shown here is derived from an EMBL/GenBank/DDBJ whole genome shotgun (WGS) entry which is preliminary data.</text>
</comment>
<gene>
    <name evidence="1" type="ORF">SDC9_79723</name>
</gene>
<dbReference type="EMBL" id="VSSQ01006574">
    <property type="protein sequence ID" value="MPM33154.1"/>
    <property type="molecule type" value="Genomic_DNA"/>
</dbReference>
<accession>A0A644Z4Y2</accession>
<organism evidence="1">
    <name type="scientific">bioreactor metagenome</name>
    <dbReference type="NCBI Taxonomy" id="1076179"/>
    <lineage>
        <taxon>unclassified sequences</taxon>
        <taxon>metagenomes</taxon>
        <taxon>ecological metagenomes</taxon>
    </lineage>
</organism>